<dbReference type="Proteomes" id="UP000291189">
    <property type="component" value="Unassembled WGS sequence"/>
</dbReference>
<accession>A0A4Q5IWR3</accession>
<sequence>MIELVLRLGLSLGIVLGLFWAIARTGSKRMGGSRSLLKVRSRQSLSRSSSVAVVEVGNRMLVVGVSDGGVRLLTELDPQELGETVPAAEAVATAAPGRRAARAPRGLRVGGVAKVARAEGGKRRAGVPVAAPATALEVVEPAPAAAQPAAAAAAAEPVAPDFASVLAAARAARPVEPVRPAAPRVPAPTLPDQLVAAMPAALVAIAEAELAAARPVTHVTQVSPAPVRAPALAAAAPASDSPLAGSILAPDTWKSAWAAMSARTPRAASQGRS</sequence>
<evidence type="ECO:0000256" key="3">
    <source>
        <dbReference type="ARBA" id="ARBA00022989"/>
    </source>
</evidence>
<proteinExistence type="inferred from homology"/>
<dbReference type="GO" id="GO:0044781">
    <property type="term" value="P:bacterial-type flagellum organization"/>
    <property type="evidence" value="ECO:0007669"/>
    <property type="project" value="UniProtKB-UniRule"/>
</dbReference>
<gene>
    <name evidence="6" type="primary">fliO</name>
    <name evidence="6" type="ORF">ETU37_16685</name>
</gene>
<dbReference type="GO" id="GO:0005886">
    <property type="term" value="C:plasma membrane"/>
    <property type="evidence" value="ECO:0007669"/>
    <property type="project" value="UniProtKB-SubCell"/>
</dbReference>
<keyword evidence="6" id="KW-0969">Cilium</keyword>
<dbReference type="Pfam" id="PF04347">
    <property type="entry name" value="FliO"/>
    <property type="match status" value="1"/>
</dbReference>
<keyword evidence="7" id="KW-1185">Reference proteome</keyword>
<dbReference type="RefSeq" id="WP_129988487.1">
    <property type="nucleotide sequence ID" value="NZ_SDPU01000029.1"/>
</dbReference>
<evidence type="ECO:0000256" key="4">
    <source>
        <dbReference type="ARBA" id="ARBA00023136"/>
    </source>
</evidence>
<keyword evidence="6" id="KW-0966">Cell projection</keyword>
<keyword evidence="4 5" id="KW-0472">Membrane</keyword>
<keyword evidence="1 5" id="KW-1003">Cell membrane</keyword>
<keyword evidence="6" id="KW-0282">Flagellum</keyword>
<comment type="caution">
    <text evidence="6">The sequence shown here is derived from an EMBL/GenBank/DDBJ whole genome shotgun (WGS) entry which is preliminary data.</text>
</comment>
<dbReference type="InterPro" id="IPR022781">
    <property type="entry name" value="Flagellar_biosynth_FliO"/>
</dbReference>
<keyword evidence="2 5" id="KW-0812">Transmembrane</keyword>
<evidence type="ECO:0000256" key="5">
    <source>
        <dbReference type="RuleBase" id="RU362064"/>
    </source>
</evidence>
<dbReference type="EMBL" id="SDPU01000029">
    <property type="protein sequence ID" value="RYU10532.1"/>
    <property type="molecule type" value="Genomic_DNA"/>
</dbReference>
<dbReference type="NCBIfam" id="TIGR03500">
    <property type="entry name" value="FliO_TIGR"/>
    <property type="match status" value="1"/>
</dbReference>
<feature type="transmembrane region" description="Helical" evidence="5">
    <location>
        <begin position="6"/>
        <end position="23"/>
    </location>
</feature>
<evidence type="ECO:0000313" key="6">
    <source>
        <dbReference type="EMBL" id="RYU10532.1"/>
    </source>
</evidence>
<evidence type="ECO:0000313" key="7">
    <source>
        <dbReference type="Proteomes" id="UP000291189"/>
    </source>
</evidence>
<evidence type="ECO:0000256" key="2">
    <source>
        <dbReference type="ARBA" id="ARBA00022692"/>
    </source>
</evidence>
<comment type="similarity">
    <text evidence="5">Belongs to the FliO/MopB family.</text>
</comment>
<name>A0A4Q5IWR3_9ACTN</name>
<reference evidence="6 7" key="1">
    <citation type="submission" date="2019-01" db="EMBL/GenBank/DDBJ databases">
        <title>Nocardioides guangzhouensis sp. nov., an actinobacterium isolated from soil.</title>
        <authorList>
            <person name="Fu Y."/>
            <person name="Cai Y."/>
            <person name="Lin Z."/>
            <person name="Chen P."/>
        </authorList>
    </citation>
    <scope>NUCLEOTIDE SEQUENCE [LARGE SCALE GENOMIC DNA]</scope>
    <source>
        <strain evidence="6 7">NBRC 105384</strain>
    </source>
</reference>
<dbReference type="AlphaFoldDB" id="A0A4Q5IWR3"/>
<evidence type="ECO:0000256" key="1">
    <source>
        <dbReference type="ARBA" id="ARBA00022475"/>
    </source>
</evidence>
<keyword evidence="5" id="KW-0975">Bacterial flagellum</keyword>
<dbReference type="GO" id="GO:0009425">
    <property type="term" value="C:bacterial-type flagellum basal body"/>
    <property type="evidence" value="ECO:0007669"/>
    <property type="project" value="UniProtKB-SubCell"/>
</dbReference>
<protein>
    <recommendedName>
        <fullName evidence="5">Flagellar protein</fullName>
    </recommendedName>
</protein>
<organism evidence="6 7">
    <name type="scientific">Nocardioides iriomotensis</name>
    <dbReference type="NCBI Taxonomy" id="715784"/>
    <lineage>
        <taxon>Bacteria</taxon>
        <taxon>Bacillati</taxon>
        <taxon>Actinomycetota</taxon>
        <taxon>Actinomycetes</taxon>
        <taxon>Propionibacteriales</taxon>
        <taxon>Nocardioidaceae</taxon>
        <taxon>Nocardioides</taxon>
    </lineage>
</organism>
<keyword evidence="3 5" id="KW-1133">Transmembrane helix</keyword>
<comment type="subcellular location">
    <subcellularLocation>
        <location evidence="5">Cell membrane</location>
    </subcellularLocation>
    <subcellularLocation>
        <location evidence="5">Bacterial flagellum basal body</location>
    </subcellularLocation>
</comment>
<dbReference type="OrthoDB" id="5191841at2"/>